<feature type="compositionally biased region" description="Basic and acidic residues" evidence="1">
    <location>
        <begin position="1454"/>
        <end position="1477"/>
    </location>
</feature>
<feature type="region of interest" description="Disordered" evidence="1">
    <location>
        <begin position="394"/>
        <end position="416"/>
    </location>
</feature>
<dbReference type="Proteomes" id="UP000015101">
    <property type="component" value="Unassembled WGS sequence"/>
</dbReference>
<evidence type="ECO:0000313" key="3">
    <source>
        <dbReference type="EnsemblMetazoa" id="HelroP183380"/>
    </source>
</evidence>
<dbReference type="GeneID" id="20208992"/>
<feature type="compositionally biased region" description="Basic and acidic residues" evidence="1">
    <location>
        <begin position="1431"/>
        <end position="1440"/>
    </location>
</feature>
<feature type="compositionally biased region" description="Basic residues" evidence="1">
    <location>
        <begin position="1441"/>
        <end position="1452"/>
    </location>
</feature>
<protein>
    <submittedName>
        <fullName evidence="2 3">Uncharacterized protein</fullName>
    </submittedName>
</protein>
<evidence type="ECO:0000313" key="4">
    <source>
        <dbReference type="Proteomes" id="UP000015101"/>
    </source>
</evidence>
<feature type="compositionally biased region" description="Basic and acidic residues" evidence="1">
    <location>
        <begin position="406"/>
        <end position="416"/>
    </location>
</feature>
<evidence type="ECO:0000256" key="1">
    <source>
        <dbReference type="SAM" id="MobiDB-lite"/>
    </source>
</evidence>
<feature type="compositionally biased region" description="Low complexity" evidence="1">
    <location>
        <begin position="1479"/>
        <end position="1502"/>
    </location>
</feature>
<feature type="compositionally biased region" description="Basic residues" evidence="1">
    <location>
        <begin position="395"/>
        <end position="404"/>
    </location>
</feature>
<dbReference type="EnsemblMetazoa" id="HelroT183380">
    <property type="protein sequence ID" value="HelroP183380"/>
    <property type="gene ID" value="HelroG183380"/>
</dbReference>
<accession>T1FJJ3</accession>
<keyword evidence="4" id="KW-1185">Reference proteome</keyword>
<evidence type="ECO:0000313" key="2">
    <source>
        <dbReference type="EMBL" id="ESO11277.1"/>
    </source>
</evidence>
<dbReference type="EMBL" id="KB095836">
    <property type="protein sequence ID" value="ESO11277.1"/>
    <property type="molecule type" value="Genomic_DNA"/>
</dbReference>
<feature type="compositionally biased region" description="Basic and acidic residues" evidence="1">
    <location>
        <begin position="1335"/>
        <end position="1358"/>
    </location>
</feature>
<dbReference type="InParanoid" id="T1FJJ3"/>
<dbReference type="CTD" id="20208992"/>
<reference evidence="4" key="1">
    <citation type="submission" date="2012-12" db="EMBL/GenBank/DDBJ databases">
        <authorList>
            <person name="Hellsten U."/>
            <person name="Grimwood J."/>
            <person name="Chapman J.A."/>
            <person name="Shapiro H."/>
            <person name="Aerts A."/>
            <person name="Otillar R.P."/>
            <person name="Terry A.Y."/>
            <person name="Boore J.L."/>
            <person name="Simakov O."/>
            <person name="Marletaz F."/>
            <person name="Cho S.-J."/>
            <person name="Edsinger-Gonzales E."/>
            <person name="Havlak P."/>
            <person name="Kuo D.-H."/>
            <person name="Larsson T."/>
            <person name="Lv J."/>
            <person name="Arendt D."/>
            <person name="Savage R."/>
            <person name="Osoegawa K."/>
            <person name="de Jong P."/>
            <person name="Lindberg D.R."/>
            <person name="Seaver E.C."/>
            <person name="Weisblat D.A."/>
            <person name="Putnam N.H."/>
            <person name="Grigoriev I.V."/>
            <person name="Rokhsar D.S."/>
        </authorList>
    </citation>
    <scope>NUCLEOTIDE SEQUENCE</scope>
</reference>
<feature type="region of interest" description="Disordered" evidence="1">
    <location>
        <begin position="1335"/>
        <end position="1524"/>
    </location>
</feature>
<feature type="compositionally biased region" description="Basic residues" evidence="1">
    <location>
        <begin position="1394"/>
        <end position="1410"/>
    </location>
</feature>
<feature type="compositionally biased region" description="Polar residues" evidence="1">
    <location>
        <begin position="1503"/>
        <end position="1518"/>
    </location>
</feature>
<feature type="compositionally biased region" description="Acidic residues" evidence="1">
    <location>
        <begin position="79"/>
        <end position="98"/>
    </location>
</feature>
<organism evidence="3 4">
    <name type="scientific">Helobdella robusta</name>
    <name type="common">Californian leech</name>
    <dbReference type="NCBI Taxonomy" id="6412"/>
    <lineage>
        <taxon>Eukaryota</taxon>
        <taxon>Metazoa</taxon>
        <taxon>Spiralia</taxon>
        <taxon>Lophotrochozoa</taxon>
        <taxon>Annelida</taxon>
        <taxon>Clitellata</taxon>
        <taxon>Hirudinea</taxon>
        <taxon>Rhynchobdellida</taxon>
        <taxon>Glossiphoniidae</taxon>
        <taxon>Helobdella</taxon>
    </lineage>
</organism>
<feature type="region of interest" description="Disordered" evidence="1">
    <location>
        <begin position="987"/>
        <end position="1024"/>
    </location>
</feature>
<reference evidence="3" key="3">
    <citation type="submission" date="2015-06" db="UniProtKB">
        <authorList>
            <consortium name="EnsemblMetazoa"/>
        </authorList>
    </citation>
    <scope>IDENTIFICATION</scope>
</reference>
<feature type="compositionally biased region" description="Acidic residues" evidence="1">
    <location>
        <begin position="62"/>
        <end position="71"/>
    </location>
</feature>
<dbReference type="RefSeq" id="XP_009010658.1">
    <property type="nucleotide sequence ID" value="XM_009012410.1"/>
</dbReference>
<proteinExistence type="predicted"/>
<dbReference type="EMBL" id="AMQM01008735">
    <property type="status" value="NOT_ANNOTATED_CDS"/>
    <property type="molecule type" value="Genomic_DNA"/>
</dbReference>
<feature type="compositionally biased region" description="Basic residues" evidence="1">
    <location>
        <begin position="987"/>
        <end position="996"/>
    </location>
</feature>
<dbReference type="HOGENOM" id="CLU_232436_0_0_1"/>
<dbReference type="KEGG" id="hro:HELRODRAFT_183380"/>
<feature type="compositionally biased region" description="Polar residues" evidence="1">
    <location>
        <begin position="1000"/>
        <end position="1019"/>
    </location>
</feature>
<name>T1FJJ3_HELRO</name>
<feature type="region of interest" description="Disordered" evidence="1">
    <location>
        <begin position="282"/>
        <end position="301"/>
    </location>
</feature>
<reference evidence="2 4" key="2">
    <citation type="journal article" date="2013" name="Nature">
        <title>Insights into bilaterian evolution from three spiralian genomes.</title>
        <authorList>
            <person name="Simakov O."/>
            <person name="Marletaz F."/>
            <person name="Cho S.J."/>
            <person name="Edsinger-Gonzales E."/>
            <person name="Havlak P."/>
            <person name="Hellsten U."/>
            <person name="Kuo D.H."/>
            <person name="Larsson T."/>
            <person name="Lv J."/>
            <person name="Arendt D."/>
            <person name="Savage R."/>
            <person name="Osoegawa K."/>
            <person name="de Jong P."/>
            <person name="Grimwood J."/>
            <person name="Chapman J.A."/>
            <person name="Shapiro H."/>
            <person name="Aerts A."/>
            <person name="Otillar R.P."/>
            <person name="Terry A.Y."/>
            <person name="Boore J.L."/>
            <person name="Grigoriev I.V."/>
            <person name="Lindberg D.R."/>
            <person name="Seaver E.C."/>
            <person name="Weisblat D.A."/>
            <person name="Putnam N.H."/>
            <person name="Rokhsar D.S."/>
        </authorList>
    </citation>
    <scope>NUCLEOTIDE SEQUENCE</scope>
</reference>
<sequence length="2097" mass="243437">MTASNKLNSSFLAAYGYDSNDIKRLYDSLKEGDNDDDSDSLSGVAPALMKVKTFSKKCLVDDRDEDNDVGDEGGKNDDNEYDFDFEKDDDDLENENDSNADKNNDNNKICNNENNVEYKEVKTNNGVYENEFFKQKNINKSDNSCFKNEKHKNFPINTNTFYNNDERKSKSQAKSHKNSFFQVETSYMGKYNVTLKEYRNVNETTEIPNGYRYYEDRYNSHRRINLNSRNKSNNINISNNKQAVLKDVFREYYKFYYKIDPEQHRQEPKNLRVNKQTEEKNAVISAPHEPLQKSPPFADQSEMKKIDIIEKDLETKEKSKEMVEEDQKKISDRVKLSESYLRRKLARRISTRTKGGERSQKISKVRLDSVEAKHEMVIKTSYFQDDLKNPYVSKHSIKSHKSQQKTHSDLTKSIKSEPKLIAPSKKSLPGVKSSQPQRDETLKKFYRDMMNKKFDKSKEEKVFYDLFVDLFTRLEASFMLHKSDVLNEFSKAKWEKLFKHCQIFLNRLDCMVNRHDECQPQNCFQMANKEKDSKVAERNVPENTSKTPDHIKPNPMKFKYLRLKHQAIKNFYRRKKSSKKIKLNLNAENSKGKLFDILYAKRLEELEINKGCRKRLPHETQSIRKQSKIKSLSYPQTSVKRNSVAVYKDNKLLEQLAVQTVNSLSRLLIKNAVYAMNDYFNEFTKEEPATYTKYKNEKYTNPHREPYNMFKHMKQMDLLQKGLSLKFGHLEEDLLELAYRPKSVLGLLVDTSDSILEAYPKKKNMLVRFSDSKSRTVARRKHKPLTNFSVTHHNLQIKNQLGSEFPMKLISNLINIKPRNMSIESTFKSSQFEHGHVNYEFKIFKSVHGFCSFLLTHAVRGNIDHLLLYIHDFANLVLNVSKLLYIFLALRNKSTIEALISKKRLKVYPRLACVLAIQIFCKTFADLVFCWKAAGLKNNERHFMLIMAEEFSTNLFVSEATNNQRTRESVLSLPSYKLRRRSSGRTNKFKLLKKNHNNNSQTRDANNNSRHGDNNNKNFANDGFEDKNENVRVFKKKIETINCQNPFIETISTTSDKTDKIEKNVDCRKNLQKTGRVSSSNKIRNNIRLADNRKTLNLKKSGQTNVNNINNARDEYLSNKNIEPVNIFSRSSQIYEKYFKETNTNRNNESWSNLTFSPNRKPSRADIQNEISKVIAHLRSTIASRMSVQSSTVKVSINKKVPTPTVMSTNVSVRQSFLRSSNMHRNKIDYMGWKGLEEKMLSFFEELLGPDFSKASNTTLEFVKNANDKIKLDLSKIGYHYLKKNKHQMLEELGIKCKQRHDSLTNTPDILDLQGEEADETRSVYILCDGSYRKVSKDEPATNSSEEKLSFNKKKNEREEEEIETVTKPEEIIQFSKPSEFFRSNLQPREKQGKSRIKSLKISKRSKQSKFAKSSRADTKSVSLKHKLKSERKSPAETKTHSKSSKRSKISKVSKTDSKVKKNEKANNEMSDQKLKQEPSGQQDLLHQQQQPPFQQAVYQPPSQQTLQVDPSTSQQHTSNSKILPSVSSSISLASHLEVYPIRRQRHHPSIVIFNAIEDVYKLYTEKSVEEISENELNEIKNILQQLNYNKIKLLFLSKGFEKNYVDEVLKEKMRNVRPYIDYSTFSNISVVSKAEVKEIVEEDNISSTYNRDYVNHLFETYWIPKLKEIAKKQNFIESILRTQLIMYKDKVNLLDLLTDLKKILKNYLYVDEMSKIYETDAITTSLQKITSFRNMPHIDRTRKVSEHREEEISKKNDDEKNVRISISVTEPEKKGELLPGMTDFGKLPERLSSSPDGTIIPSAVASSIRTPNQIMKFHKNIELTNKQLIPLSIRPFFEKIPLTIDPNLVALSLQTISLRDANELFLGRRISYRNLYRPDLSAVRKFTTVDTDAAKFLEQRRKTSLKLSLLSSHVDKQQIKAVFDKHYKKSGRKPDALLLKPSYSQKYMPTKSKQSSIQDYLTMGSSSSLATMTKFSEMDKSLNEVSDKKPWLSNLSKENELKSPAGSSNIANPSLLDKVESSEMILTLIDLHTPEKLDQLKILTKEMYPTESKLILLDEIEANAGVRFYADDYDTDETTLPNTPRQTISSKLFNNY</sequence>
<feature type="region of interest" description="Disordered" evidence="1">
    <location>
        <begin position="62"/>
        <end position="111"/>
    </location>
</feature>
<gene>
    <name evidence="3" type="primary">20208992</name>
    <name evidence="2" type="ORF">HELRODRAFT_183380</name>
</gene>